<feature type="transmembrane region" description="Helical" evidence="2">
    <location>
        <begin position="418"/>
        <end position="436"/>
    </location>
</feature>
<keyword evidence="2" id="KW-0812">Transmembrane</keyword>
<proteinExistence type="predicted"/>
<feature type="transmembrane region" description="Helical" evidence="2">
    <location>
        <begin position="6"/>
        <end position="29"/>
    </location>
</feature>
<dbReference type="AlphaFoldDB" id="A0A369JC07"/>
<sequence>MDIDVAGTLALAVFGSYFLAILLLFTLILRSLPHAPLNTRAVWTFSLLTLASLTHTWFYMIKFLLWSFHTYTSSLLPTSPSSTPLLLPQIASWLTHTALFSQAWAAVSFGSFNWWWSEQLCLYTAGAWTLFLYTQARRYKIRRVWAYMLLGQLVAVSVASGVFYVAVVLARAREVGAKEKGLNEKKTGKERVPLTVTLPILLSLLTIIISPYTSTSNGTFLPNLLLMHFLLFVPLLSSPSPSLASSTHSTASTQNKYTKYTITTHTLTTTTTLTALTLRILAYKAAFASLPPLPSTTSTSNIHMFSAEAWRVLHDHPAQASIGWDVVWTGVGVGVWVLVGMRPVSRKESEGSTTRKAPTSEGPTMHKKSKPPTSRKMAIGKTLTKTPTSTSPLPSTKTSPSTSTEEEARTLYRKTLRLALLLTPFLSVGVTAPVVFERGRVLDGLAEVDGEGEVG</sequence>
<organism evidence="3 4">
    <name type="scientific">Hypsizygus marmoreus</name>
    <name type="common">White beech mushroom</name>
    <name type="synonym">Agaricus marmoreus</name>
    <dbReference type="NCBI Taxonomy" id="39966"/>
    <lineage>
        <taxon>Eukaryota</taxon>
        <taxon>Fungi</taxon>
        <taxon>Dikarya</taxon>
        <taxon>Basidiomycota</taxon>
        <taxon>Agaricomycotina</taxon>
        <taxon>Agaricomycetes</taxon>
        <taxon>Agaricomycetidae</taxon>
        <taxon>Agaricales</taxon>
        <taxon>Tricholomatineae</taxon>
        <taxon>Lyophyllaceae</taxon>
        <taxon>Hypsizygus</taxon>
    </lineage>
</organism>
<feature type="transmembrane region" description="Helical" evidence="2">
    <location>
        <begin position="41"/>
        <end position="66"/>
    </location>
</feature>
<evidence type="ECO:0000313" key="3">
    <source>
        <dbReference type="EMBL" id="RDB16396.1"/>
    </source>
</evidence>
<feature type="transmembrane region" description="Helical" evidence="2">
    <location>
        <begin position="219"/>
        <end position="236"/>
    </location>
</feature>
<comment type="caution">
    <text evidence="3">The sequence shown here is derived from an EMBL/GenBank/DDBJ whole genome shotgun (WGS) entry which is preliminary data.</text>
</comment>
<feature type="compositionally biased region" description="Low complexity" evidence="1">
    <location>
        <begin position="381"/>
        <end position="403"/>
    </location>
</feature>
<gene>
    <name evidence="3" type="ORF">Hypma_002712</name>
</gene>
<dbReference type="InParanoid" id="A0A369JC07"/>
<feature type="transmembrane region" description="Helical" evidence="2">
    <location>
        <begin position="145"/>
        <end position="170"/>
    </location>
</feature>
<accession>A0A369JC07</accession>
<dbReference type="Proteomes" id="UP000076154">
    <property type="component" value="Unassembled WGS sequence"/>
</dbReference>
<dbReference type="EMBL" id="LUEZ02000124">
    <property type="protein sequence ID" value="RDB16396.1"/>
    <property type="molecule type" value="Genomic_DNA"/>
</dbReference>
<reference evidence="3" key="1">
    <citation type="submission" date="2018-04" db="EMBL/GenBank/DDBJ databases">
        <title>Whole genome sequencing of Hypsizygus marmoreus.</title>
        <authorList>
            <person name="Choi I.-G."/>
            <person name="Min B."/>
            <person name="Kim J.-G."/>
            <person name="Kim S."/>
            <person name="Oh Y.-L."/>
            <person name="Kong W.-S."/>
            <person name="Park H."/>
            <person name="Jeong J."/>
            <person name="Song E.-S."/>
        </authorList>
    </citation>
    <scope>NUCLEOTIDE SEQUENCE [LARGE SCALE GENOMIC DNA]</scope>
    <source>
        <strain evidence="3">51987-8</strain>
    </source>
</reference>
<keyword evidence="2" id="KW-1133">Transmembrane helix</keyword>
<keyword evidence="4" id="KW-1185">Reference proteome</keyword>
<evidence type="ECO:0000313" key="4">
    <source>
        <dbReference type="Proteomes" id="UP000076154"/>
    </source>
</evidence>
<name>A0A369JC07_HYPMA</name>
<feature type="transmembrane region" description="Helical" evidence="2">
    <location>
        <begin position="114"/>
        <end position="133"/>
    </location>
</feature>
<feature type="region of interest" description="Disordered" evidence="1">
    <location>
        <begin position="345"/>
        <end position="408"/>
    </location>
</feature>
<keyword evidence="2" id="KW-0472">Membrane</keyword>
<evidence type="ECO:0000256" key="1">
    <source>
        <dbReference type="SAM" id="MobiDB-lite"/>
    </source>
</evidence>
<evidence type="ECO:0000256" key="2">
    <source>
        <dbReference type="SAM" id="Phobius"/>
    </source>
</evidence>
<dbReference type="OrthoDB" id="2126185at2759"/>
<protein>
    <submittedName>
        <fullName evidence="3">Uncharacterized protein</fullName>
    </submittedName>
</protein>
<feature type="transmembrane region" description="Helical" evidence="2">
    <location>
        <begin position="191"/>
        <end position="213"/>
    </location>
</feature>